<dbReference type="STRING" id="84645.A0A498NRP3"/>
<dbReference type="AlphaFoldDB" id="A0A498NRP3"/>
<dbReference type="InterPro" id="IPR011009">
    <property type="entry name" value="Kinase-like_dom_sf"/>
</dbReference>
<evidence type="ECO:0000256" key="5">
    <source>
        <dbReference type="ARBA" id="ARBA00022777"/>
    </source>
</evidence>
<evidence type="ECO:0000256" key="6">
    <source>
        <dbReference type="ARBA" id="ARBA00022840"/>
    </source>
</evidence>
<comment type="catalytic activity">
    <reaction evidence="7">
        <text>L-threonyl-[protein] + ATP = O-phospho-L-threonyl-[protein] + ADP + H(+)</text>
        <dbReference type="Rhea" id="RHEA:46608"/>
        <dbReference type="Rhea" id="RHEA-COMP:11060"/>
        <dbReference type="Rhea" id="RHEA-COMP:11605"/>
        <dbReference type="ChEBI" id="CHEBI:15378"/>
        <dbReference type="ChEBI" id="CHEBI:30013"/>
        <dbReference type="ChEBI" id="CHEBI:30616"/>
        <dbReference type="ChEBI" id="CHEBI:61977"/>
        <dbReference type="ChEBI" id="CHEBI:456216"/>
        <dbReference type="EC" id="2.7.11.1"/>
    </reaction>
</comment>
<gene>
    <name evidence="10" type="ORF">ROHU_014663</name>
</gene>
<feature type="region of interest" description="Disordered" evidence="9">
    <location>
        <begin position="21"/>
        <end position="54"/>
    </location>
</feature>
<dbReference type="InterPro" id="IPR051138">
    <property type="entry name" value="PIM_Ser/Thr_kinase"/>
</dbReference>
<dbReference type="PANTHER" id="PTHR22984:SF11">
    <property type="entry name" value="AURORA KINASE-RELATED"/>
    <property type="match status" value="1"/>
</dbReference>
<dbReference type="Gene3D" id="3.30.200.20">
    <property type="entry name" value="Phosphorylase Kinase, domain 1"/>
    <property type="match status" value="1"/>
</dbReference>
<evidence type="ECO:0000256" key="3">
    <source>
        <dbReference type="ARBA" id="ARBA00022679"/>
    </source>
</evidence>
<dbReference type="GO" id="GO:0005737">
    <property type="term" value="C:cytoplasm"/>
    <property type="evidence" value="ECO:0007669"/>
    <property type="project" value="TreeGrafter"/>
</dbReference>
<keyword evidence="3" id="KW-0808">Transferase</keyword>
<dbReference type="SUPFAM" id="SSF56112">
    <property type="entry name" value="Protein kinase-like (PK-like)"/>
    <property type="match status" value="1"/>
</dbReference>
<comment type="catalytic activity">
    <reaction evidence="8">
        <text>L-seryl-[protein] + ATP = O-phospho-L-seryl-[protein] + ADP + H(+)</text>
        <dbReference type="Rhea" id="RHEA:17989"/>
        <dbReference type="Rhea" id="RHEA-COMP:9863"/>
        <dbReference type="Rhea" id="RHEA-COMP:11604"/>
        <dbReference type="ChEBI" id="CHEBI:15378"/>
        <dbReference type="ChEBI" id="CHEBI:29999"/>
        <dbReference type="ChEBI" id="CHEBI:30616"/>
        <dbReference type="ChEBI" id="CHEBI:83421"/>
        <dbReference type="ChEBI" id="CHEBI:456216"/>
        <dbReference type="EC" id="2.7.11.1"/>
    </reaction>
</comment>
<sequence>MESVHEPCVLLKYTSIDTAEDQHPHRVDKAPVGATVADIDGGRNEPEREEKKRKKSFWKRPNLRLFSSRVAKYDLAQAEKILIYIAPTSEVRPAAEEQQNVLDKGDIRRRYKIGDKLGQGRFGFVAVKFSVKGPNMPYIRVPGDPESVLMEIDLMLIANTDPSVPQIVKLLDWQDETDHYIMVMELPLPSMDLSSFVKLFRRKP</sequence>
<protein>
    <recommendedName>
        <fullName evidence="1">non-specific serine/threonine protein kinase</fullName>
        <ecNumber evidence="1">2.7.11.1</ecNumber>
    </recommendedName>
</protein>
<organism evidence="10 11">
    <name type="scientific">Labeo rohita</name>
    <name type="common">Indian major carp</name>
    <name type="synonym">Cyprinus rohita</name>
    <dbReference type="NCBI Taxonomy" id="84645"/>
    <lineage>
        <taxon>Eukaryota</taxon>
        <taxon>Metazoa</taxon>
        <taxon>Chordata</taxon>
        <taxon>Craniata</taxon>
        <taxon>Vertebrata</taxon>
        <taxon>Euteleostomi</taxon>
        <taxon>Actinopterygii</taxon>
        <taxon>Neopterygii</taxon>
        <taxon>Teleostei</taxon>
        <taxon>Ostariophysi</taxon>
        <taxon>Cypriniformes</taxon>
        <taxon>Cyprinidae</taxon>
        <taxon>Labeoninae</taxon>
        <taxon>Labeonini</taxon>
        <taxon>Labeo</taxon>
    </lineage>
</organism>
<dbReference type="GO" id="GO:0007346">
    <property type="term" value="P:regulation of mitotic cell cycle"/>
    <property type="evidence" value="ECO:0007669"/>
    <property type="project" value="TreeGrafter"/>
</dbReference>
<dbReference type="GO" id="GO:0005524">
    <property type="term" value="F:ATP binding"/>
    <property type="evidence" value="ECO:0007669"/>
    <property type="project" value="UniProtKB-KW"/>
</dbReference>
<keyword evidence="2" id="KW-0723">Serine/threonine-protein kinase</keyword>
<reference evidence="10 11" key="1">
    <citation type="submission" date="2018-03" db="EMBL/GenBank/DDBJ databases">
        <title>Draft genome sequence of Rohu Carp (Labeo rohita).</title>
        <authorList>
            <person name="Das P."/>
            <person name="Kushwaha B."/>
            <person name="Joshi C.G."/>
            <person name="Kumar D."/>
            <person name="Nagpure N.S."/>
            <person name="Sahoo L."/>
            <person name="Das S.P."/>
            <person name="Bit A."/>
            <person name="Patnaik S."/>
            <person name="Meher P.K."/>
            <person name="Jayasankar P."/>
            <person name="Koringa P.G."/>
            <person name="Patel N.V."/>
            <person name="Hinsu A.T."/>
            <person name="Kumar R."/>
            <person name="Pandey M."/>
            <person name="Agarwal S."/>
            <person name="Srivastava S."/>
            <person name="Singh M."/>
            <person name="Iquebal M.A."/>
            <person name="Jaiswal S."/>
            <person name="Angadi U.B."/>
            <person name="Kumar N."/>
            <person name="Raza M."/>
            <person name="Shah T.M."/>
            <person name="Rai A."/>
            <person name="Jena J.K."/>
        </authorList>
    </citation>
    <scope>NUCLEOTIDE SEQUENCE [LARGE SCALE GENOMIC DNA]</scope>
    <source>
        <strain evidence="10">DASCIFA01</strain>
        <tissue evidence="10">Testis</tissue>
    </source>
</reference>
<dbReference type="GO" id="GO:0043066">
    <property type="term" value="P:negative regulation of apoptotic process"/>
    <property type="evidence" value="ECO:0007669"/>
    <property type="project" value="TreeGrafter"/>
</dbReference>
<keyword evidence="6" id="KW-0067">ATP-binding</keyword>
<dbReference type="Proteomes" id="UP000290572">
    <property type="component" value="Unassembled WGS sequence"/>
</dbReference>
<evidence type="ECO:0000313" key="10">
    <source>
        <dbReference type="EMBL" id="RXN34742.1"/>
    </source>
</evidence>
<dbReference type="GO" id="GO:0004674">
    <property type="term" value="F:protein serine/threonine kinase activity"/>
    <property type="evidence" value="ECO:0007669"/>
    <property type="project" value="UniProtKB-KW"/>
</dbReference>
<evidence type="ECO:0000256" key="2">
    <source>
        <dbReference type="ARBA" id="ARBA00022527"/>
    </source>
</evidence>
<keyword evidence="4" id="KW-0547">Nucleotide-binding</keyword>
<evidence type="ECO:0000256" key="9">
    <source>
        <dbReference type="SAM" id="MobiDB-lite"/>
    </source>
</evidence>
<evidence type="ECO:0000256" key="1">
    <source>
        <dbReference type="ARBA" id="ARBA00012513"/>
    </source>
</evidence>
<accession>A0A498NRP3</accession>
<evidence type="ECO:0000313" key="11">
    <source>
        <dbReference type="Proteomes" id="UP000290572"/>
    </source>
</evidence>
<evidence type="ECO:0000256" key="7">
    <source>
        <dbReference type="ARBA" id="ARBA00047899"/>
    </source>
</evidence>
<evidence type="ECO:0000256" key="8">
    <source>
        <dbReference type="ARBA" id="ARBA00048679"/>
    </source>
</evidence>
<comment type="caution">
    <text evidence="10">The sequence shown here is derived from an EMBL/GenBank/DDBJ whole genome shotgun (WGS) entry which is preliminary data.</text>
</comment>
<dbReference type="EC" id="2.7.11.1" evidence="1"/>
<dbReference type="EMBL" id="QBIY01011165">
    <property type="protein sequence ID" value="RXN34742.1"/>
    <property type="molecule type" value="Genomic_DNA"/>
</dbReference>
<keyword evidence="11" id="KW-1185">Reference proteome</keyword>
<proteinExistence type="predicted"/>
<name>A0A498NRP3_LABRO</name>
<evidence type="ECO:0000256" key="4">
    <source>
        <dbReference type="ARBA" id="ARBA00022741"/>
    </source>
</evidence>
<keyword evidence="5 10" id="KW-0418">Kinase</keyword>
<feature type="compositionally biased region" description="Basic and acidic residues" evidence="9">
    <location>
        <begin position="40"/>
        <end position="50"/>
    </location>
</feature>
<dbReference type="PANTHER" id="PTHR22984">
    <property type="entry name" value="SERINE/THREONINE-PROTEIN KINASE PIM"/>
    <property type="match status" value="1"/>
</dbReference>